<dbReference type="OrthoDB" id="5421765at2759"/>
<organism evidence="3 4">
    <name type="scientific">Venturia effusa</name>
    <dbReference type="NCBI Taxonomy" id="50376"/>
    <lineage>
        <taxon>Eukaryota</taxon>
        <taxon>Fungi</taxon>
        <taxon>Dikarya</taxon>
        <taxon>Ascomycota</taxon>
        <taxon>Pezizomycotina</taxon>
        <taxon>Dothideomycetes</taxon>
        <taxon>Pleosporomycetidae</taxon>
        <taxon>Venturiales</taxon>
        <taxon>Venturiaceae</taxon>
        <taxon>Venturia</taxon>
    </lineage>
</organism>
<feature type="region of interest" description="Disordered" evidence="1">
    <location>
        <begin position="107"/>
        <end position="166"/>
    </location>
</feature>
<keyword evidence="2" id="KW-0812">Transmembrane</keyword>
<keyword evidence="2" id="KW-0472">Membrane</keyword>
<dbReference type="EMBL" id="CP042186">
    <property type="protein sequence ID" value="QDS69004.1"/>
    <property type="molecule type" value="Genomic_DNA"/>
</dbReference>
<name>A0A517L033_9PEZI</name>
<dbReference type="Proteomes" id="UP000316270">
    <property type="component" value="Chromosome 2"/>
</dbReference>
<evidence type="ECO:0000313" key="4">
    <source>
        <dbReference type="Proteomes" id="UP000316270"/>
    </source>
</evidence>
<feature type="transmembrane region" description="Helical" evidence="2">
    <location>
        <begin position="170"/>
        <end position="191"/>
    </location>
</feature>
<reference evidence="3 4" key="1">
    <citation type="submission" date="2019-07" db="EMBL/GenBank/DDBJ databases">
        <title>Finished genome of Venturia effusa.</title>
        <authorList>
            <person name="Young C.A."/>
            <person name="Cox M.P."/>
            <person name="Ganley A.R.D."/>
            <person name="David W.J."/>
        </authorList>
    </citation>
    <scope>NUCLEOTIDE SEQUENCE [LARGE SCALE GENOMIC DNA]</scope>
    <source>
        <strain evidence="4">albino</strain>
    </source>
</reference>
<evidence type="ECO:0000256" key="2">
    <source>
        <dbReference type="SAM" id="Phobius"/>
    </source>
</evidence>
<proteinExistence type="predicted"/>
<sequence>MHKRQIVSIIGGIIRGASSQTSTQQASPTASTAPTTIAATILPLGISTSFPLPLIVTPGAVYGVDGKSTSYSAIQGSTVAPIPAQYVLSLDNRQSIVLNGATTPVSSLSATPTTNTGSSTTNTGSSTSSGTSFSSVTTRASSSTASMTSVPPVSEKPSTSKAGLEPGPTAGLAIGMLFAGALIAAACFLLFNRRQKGNAARAGQYGPTMYTDEHDLKHPTKIGSTPMGAIGGAAILENNLPQPKEDNAIIGDLSRIKSRIEGHVESYYATAGANNQAVAQALRAAVGSAFPVSMAKLQELLANPRKRPVILRAAIAWIIVSRIGFGSASNTTFLPALLAGLTRDLSASRMDEPARAALLSKWRQITAALSGNIFSQEMSADDPRSANVNNALELADTFLRPCAKDSDHEKRLFNLEEIMKRAARFGFLLFSQPCSFDFEWTDNGSRLVVFPGLLQVSDEHGRPVAPPRVLGSTKEVVTI</sequence>
<evidence type="ECO:0000313" key="3">
    <source>
        <dbReference type="EMBL" id="QDS69004.1"/>
    </source>
</evidence>
<feature type="compositionally biased region" description="Low complexity" evidence="1">
    <location>
        <begin position="109"/>
        <end position="153"/>
    </location>
</feature>
<keyword evidence="4" id="KW-1185">Reference proteome</keyword>
<evidence type="ECO:0000256" key="1">
    <source>
        <dbReference type="SAM" id="MobiDB-lite"/>
    </source>
</evidence>
<protein>
    <submittedName>
        <fullName evidence="3">Uncharacterized protein</fullName>
    </submittedName>
</protein>
<dbReference type="AlphaFoldDB" id="A0A517L033"/>
<dbReference type="STRING" id="50376.A0A517L033"/>
<keyword evidence="2" id="KW-1133">Transmembrane helix</keyword>
<accession>A0A517L033</accession>
<gene>
    <name evidence="3" type="ORF">FKW77_009468</name>
</gene>